<dbReference type="InterPro" id="IPR007527">
    <property type="entry name" value="Znf_SWIM"/>
</dbReference>
<organism evidence="4 5">
    <name type="scientific">Perkinsus olseni</name>
    <name type="common">Perkinsus atlanticus</name>
    <dbReference type="NCBI Taxonomy" id="32597"/>
    <lineage>
        <taxon>Eukaryota</taxon>
        <taxon>Sar</taxon>
        <taxon>Alveolata</taxon>
        <taxon>Perkinsozoa</taxon>
        <taxon>Perkinsea</taxon>
        <taxon>Perkinsida</taxon>
        <taxon>Perkinsidae</taxon>
        <taxon>Perkinsus</taxon>
    </lineage>
</organism>
<feature type="region of interest" description="Disordered" evidence="2">
    <location>
        <begin position="607"/>
        <end position="633"/>
    </location>
</feature>
<evidence type="ECO:0000313" key="4">
    <source>
        <dbReference type="EMBL" id="KAF4683868.1"/>
    </source>
</evidence>
<name>A0A7J6NJ05_PEROL</name>
<proteinExistence type="predicted"/>
<keyword evidence="1" id="KW-0479">Metal-binding</keyword>
<feature type="compositionally biased region" description="Polar residues" evidence="2">
    <location>
        <begin position="750"/>
        <end position="764"/>
    </location>
</feature>
<feature type="compositionally biased region" description="Basic and acidic residues" evidence="2">
    <location>
        <begin position="739"/>
        <end position="749"/>
    </location>
</feature>
<evidence type="ECO:0000313" key="5">
    <source>
        <dbReference type="Proteomes" id="UP000541610"/>
    </source>
</evidence>
<accession>A0A7J6NJ05</accession>
<feature type="region of interest" description="Disordered" evidence="2">
    <location>
        <begin position="728"/>
        <end position="786"/>
    </location>
</feature>
<dbReference type="AlphaFoldDB" id="A0A7J6NJ05"/>
<dbReference type="OrthoDB" id="10448429at2759"/>
<dbReference type="PROSITE" id="PS50966">
    <property type="entry name" value="ZF_SWIM"/>
    <property type="match status" value="1"/>
</dbReference>
<evidence type="ECO:0000259" key="3">
    <source>
        <dbReference type="PROSITE" id="PS50966"/>
    </source>
</evidence>
<comment type="caution">
    <text evidence="4">The sequence shown here is derived from an EMBL/GenBank/DDBJ whole genome shotgun (WGS) entry which is preliminary data.</text>
</comment>
<protein>
    <recommendedName>
        <fullName evidence="3">SWIM-type domain-containing protein</fullName>
    </recommendedName>
</protein>
<reference evidence="4 5" key="1">
    <citation type="submission" date="2020-04" db="EMBL/GenBank/DDBJ databases">
        <title>Perkinsus olseni comparative genomics.</title>
        <authorList>
            <person name="Bogema D.R."/>
        </authorList>
    </citation>
    <scope>NUCLEOTIDE SEQUENCE [LARGE SCALE GENOMIC DNA]</scope>
    <source>
        <strain evidence="4">00978-12</strain>
    </source>
</reference>
<dbReference type="Proteomes" id="UP000541610">
    <property type="component" value="Unassembled WGS sequence"/>
</dbReference>
<dbReference type="GO" id="GO:0008270">
    <property type="term" value="F:zinc ion binding"/>
    <property type="evidence" value="ECO:0007669"/>
    <property type="project" value="UniProtKB-KW"/>
</dbReference>
<dbReference type="EMBL" id="JABANP010000341">
    <property type="protein sequence ID" value="KAF4683868.1"/>
    <property type="molecule type" value="Genomic_DNA"/>
</dbReference>
<gene>
    <name evidence="4" type="ORF">FOZ60_008530</name>
</gene>
<keyword evidence="1" id="KW-0862">Zinc</keyword>
<keyword evidence="1" id="KW-0863">Zinc-finger</keyword>
<feature type="domain" description="SWIM-type" evidence="3">
    <location>
        <begin position="566"/>
        <end position="599"/>
    </location>
</feature>
<evidence type="ECO:0000256" key="2">
    <source>
        <dbReference type="SAM" id="MobiDB-lite"/>
    </source>
</evidence>
<sequence length="786" mass="85070">MPFEIQQSINKNIKSKTASQALSNMKADLKEDFPAAVRLLGGANPQPDTGRVLVDETTDGNEAAGVRLLVKTLTNKRKYARESSVSDIPNVGALVQELLSQGFSDLTDDKVVHHVGQALHSCSAVTRHERPLLGDLYFLGYGVATVGSGKRVRSVPVAVVTNKTGLVNMFTVMQPDHSPLLPLHGRKNSGYCMALDGHFRSSRGGTSVLTVGCVSLTLQKTKKYGFSFHPFVTSFSVGEGADPTSIALGQIGRIARIFHGSTFVRPSRCISDSALGLVKAVKDTWGDEGIYLEHLRCCWHAIEAAKKTGVVIEGSKEEFRRFLNKYIPRFYECSGMAIYLAYVALVLAELEHQHGEAIRKSLEISWLTLVRQMGCFNVGCPLALAFDIIRCAVSSDGAQPRILRGFCPSYDNITESYYARLSSFVSKSSETNKARSSKLGGEDGLVGRIRSFILSHGESSLHARVRIDSRGSLRLPTDSMFSKARERVEKSNGEGSNIFEEVPLRVLGSELSGIPLRMACIPSSRRGPLLEGEAEFRILAALGRPDLPALTLSEYENRVLKVHLIMYVNLPGQTLLCSCRGYASLGQCHHILIASMKKMGPAFAPGPVDGAAHSSTTPTTTSYGAPAEQGDSAQPVRPVAVLQPIRPYQRAQQAAPSMPVHQSSHFGATAAAASSRSHLLSSAVPGGPMGIRKVSDNAQHDGAVYAEQCYQMADAMRTPYPKVAWAGRPARNPNPLQRHGTDVRAHREWTSQGPAASSTSSQGSAVGKRPRDIEVLKGGYPKNPRL</sequence>
<evidence type="ECO:0000256" key="1">
    <source>
        <dbReference type="PROSITE-ProRule" id="PRU00325"/>
    </source>
</evidence>